<dbReference type="AlphaFoldDB" id="A0AAD9U7B4"/>
<dbReference type="EMBL" id="JANJYI010000005">
    <property type="protein sequence ID" value="KAK2648999.1"/>
    <property type="molecule type" value="Genomic_DNA"/>
</dbReference>
<dbReference type="SUPFAM" id="SSF51735">
    <property type="entry name" value="NAD(P)-binding Rossmann-fold domains"/>
    <property type="match status" value="1"/>
</dbReference>
<organism evidence="1 2">
    <name type="scientific">Dipteronia dyeriana</name>
    <dbReference type="NCBI Taxonomy" id="168575"/>
    <lineage>
        <taxon>Eukaryota</taxon>
        <taxon>Viridiplantae</taxon>
        <taxon>Streptophyta</taxon>
        <taxon>Embryophyta</taxon>
        <taxon>Tracheophyta</taxon>
        <taxon>Spermatophyta</taxon>
        <taxon>Magnoliopsida</taxon>
        <taxon>eudicotyledons</taxon>
        <taxon>Gunneridae</taxon>
        <taxon>Pentapetalae</taxon>
        <taxon>rosids</taxon>
        <taxon>malvids</taxon>
        <taxon>Sapindales</taxon>
        <taxon>Sapindaceae</taxon>
        <taxon>Hippocastanoideae</taxon>
        <taxon>Acereae</taxon>
        <taxon>Dipteronia</taxon>
    </lineage>
</organism>
<comment type="caution">
    <text evidence="1">The sequence shown here is derived from an EMBL/GenBank/DDBJ whole genome shotgun (WGS) entry which is preliminary data.</text>
</comment>
<dbReference type="PANTHER" id="PTHR46368">
    <property type="match status" value="1"/>
</dbReference>
<dbReference type="Proteomes" id="UP001280121">
    <property type="component" value="Unassembled WGS sequence"/>
</dbReference>
<dbReference type="Gene3D" id="3.40.50.720">
    <property type="entry name" value="NAD(P)-binding Rossmann-like Domain"/>
    <property type="match status" value="1"/>
</dbReference>
<evidence type="ECO:0000313" key="2">
    <source>
        <dbReference type="Proteomes" id="UP001280121"/>
    </source>
</evidence>
<reference evidence="1" key="1">
    <citation type="journal article" date="2023" name="Plant J.">
        <title>Genome sequences and population genomics provide insights into the demographic history, inbreeding, and mutation load of two 'living fossil' tree species of Dipteronia.</title>
        <authorList>
            <person name="Feng Y."/>
            <person name="Comes H.P."/>
            <person name="Chen J."/>
            <person name="Zhu S."/>
            <person name="Lu R."/>
            <person name="Zhang X."/>
            <person name="Li P."/>
            <person name="Qiu J."/>
            <person name="Olsen K.M."/>
            <person name="Qiu Y."/>
        </authorList>
    </citation>
    <scope>NUCLEOTIDE SEQUENCE</scope>
    <source>
        <strain evidence="1">KIB01</strain>
    </source>
</reference>
<dbReference type="Gene3D" id="3.30.360.10">
    <property type="entry name" value="Dihydrodipicolinate Reductase, domain 2"/>
    <property type="match status" value="1"/>
</dbReference>
<gene>
    <name evidence="1" type="ORF">Ddye_016488</name>
</gene>
<accession>A0AAD9U7B4</accession>
<sequence length="119" mass="13636">MEKPVALNAAEIDVIVKACEENGVQFMDGTMWVHNLRTVKMHEFLSDSKRFGQLRALIEAITGGDAMTRLGVELESMGLDRMQVIRVAMYFVNKPNQLRIWNDLNDSYKPDFMKAILEE</sequence>
<dbReference type="PANTHER" id="PTHR46368:SF4">
    <property type="entry name" value="OS10G0403700 PROTEIN"/>
    <property type="match status" value="1"/>
</dbReference>
<dbReference type="InterPro" id="IPR036291">
    <property type="entry name" value="NAD(P)-bd_dom_sf"/>
</dbReference>
<name>A0AAD9U7B4_9ROSI</name>
<keyword evidence="2" id="KW-1185">Reference proteome</keyword>
<evidence type="ECO:0000313" key="1">
    <source>
        <dbReference type="EMBL" id="KAK2648999.1"/>
    </source>
</evidence>
<protein>
    <submittedName>
        <fullName evidence="1">Uncharacterized protein</fullName>
    </submittedName>
</protein>
<proteinExistence type="predicted"/>